<dbReference type="FunFam" id="3.30.300.20:FF:000004">
    <property type="entry name" value="GTPase Der"/>
    <property type="match status" value="1"/>
</dbReference>
<dbReference type="PIRSF" id="PIRSF006485">
    <property type="entry name" value="GTP-binding_EngA"/>
    <property type="match status" value="1"/>
</dbReference>
<dbReference type="Pfam" id="PF14714">
    <property type="entry name" value="KH_dom-like"/>
    <property type="match status" value="1"/>
</dbReference>
<evidence type="ECO:0000256" key="4">
    <source>
        <dbReference type="ARBA" id="ARBA00022737"/>
    </source>
</evidence>
<evidence type="ECO:0000256" key="2">
    <source>
        <dbReference type="ARBA" id="ARBA00020953"/>
    </source>
</evidence>
<feature type="domain" description="EngA-type G" evidence="12">
    <location>
        <begin position="3"/>
        <end position="166"/>
    </location>
</feature>
<dbReference type="STRING" id="914150.TQ33_1520"/>
<feature type="domain" description="EngA-type G" evidence="12">
    <location>
        <begin position="182"/>
        <end position="355"/>
    </location>
</feature>
<protein>
    <recommendedName>
        <fullName evidence="2 8">GTPase Der</fullName>
    </recommendedName>
    <alternativeName>
        <fullName evidence="7 8">GTP-binding protein EngA</fullName>
    </alternativeName>
</protein>
<dbReference type="PATRIC" id="fig|914150.5.peg.1539"/>
<feature type="compositionally biased region" description="Basic and acidic residues" evidence="11">
    <location>
        <begin position="446"/>
        <end position="455"/>
    </location>
</feature>
<dbReference type="PRINTS" id="PR00326">
    <property type="entry name" value="GTP1OBG"/>
</dbReference>
<name>A0A0F6TRS9_9GAMM</name>
<dbReference type="PROSITE" id="PS51712">
    <property type="entry name" value="G_ENGA"/>
    <property type="match status" value="2"/>
</dbReference>
<reference evidence="13 14" key="1">
    <citation type="submission" date="2015-02" db="EMBL/GenBank/DDBJ databases">
        <title>Complete genome sequence of Kangiella geojedonensis strain YCS-5T.</title>
        <authorList>
            <person name="Kim K.M."/>
        </authorList>
    </citation>
    <scope>NUCLEOTIDE SEQUENCE [LARGE SCALE GENOMIC DNA]</scope>
    <source>
        <strain evidence="13 14">YCS-5</strain>
    </source>
</reference>
<keyword evidence="3 8" id="KW-0690">Ribosome biogenesis</keyword>
<dbReference type="InterPro" id="IPR027417">
    <property type="entry name" value="P-loop_NTPase"/>
</dbReference>
<evidence type="ECO:0000256" key="8">
    <source>
        <dbReference type="HAMAP-Rule" id="MF_00195"/>
    </source>
</evidence>
<feature type="binding site" evidence="8">
    <location>
        <begin position="9"/>
        <end position="16"/>
    </location>
    <ligand>
        <name>GTP</name>
        <dbReference type="ChEBI" id="CHEBI:37565"/>
        <label>1</label>
    </ligand>
</feature>
<keyword evidence="6 8" id="KW-0342">GTP-binding</keyword>
<dbReference type="OrthoDB" id="9805918at2"/>
<comment type="subunit">
    <text evidence="8">Associates with the 50S ribosomal subunit.</text>
</comment>
<evidence type="ECO:0000259" key="12">
    <source>
        <dbReference type="PROSITE" id="PS51712"/>
    </source>
</evidence>
<dbReference type="PANTHER" id="PTHR43834">
    <property type="entry name" value="GTPASE DER"/>
    <property type="match status" value="1"/>
</dbReference>
<dbReference type="HOGENOM" id="CLU_016077_6_2_6"/>
<dbReference type="EMBL" id="CP010975">
    <property type="protein sequence ID" value="AKE52467.1"/>
    <property type="molecule type" value="Genomic_DNA"/>
</dbReference>
<keyword evidence="4 10" id="KW-0677">Repeat</keyword>
<evidence type="ECO:0000256" key="7">
    <source>
        <dbReference type="ARBA" id="ARBA00032345"/>
    </source>
</evidence>
<evidence type="ECO:0000313" key="13">
    <source>
        <dbReference type="EMBL" id="AKE52467.1"/>
    </source>
</evidence>
<evidence type="ECO:0000256" key="10">
    <source>
        <dbReference type="RuleBase" id="RU004481"/>
    </source>
</evidence>
<dbReference type="FunFam" id="3.40.50.300:FF:000057">
    <property type="entry name" value="GTPase Der"/>
    <property type="match status" value="1"/>
</dbReference>
<evidence type="ECO:0000256" key="9">
    <source>
        <dbReference type="PROSITE-ProRule" id="PRU01049"/>
    </source>
</evidence>
<evidence type="ECO:0000256" key="1">
    <source>
        <dbReference type="ARBA" id="ARBA00008279"/>
    </source>
</evidence>
<dbReference type="FunFam" id="3.40.50.300:FF:000040">
    <property type="entry name" value="GTPase Der"/>
    <property type="match status" value="1"/>
</dbReference>
<proteinExistence type="inferred from homology"/>
<dbReference type="CDD" id="cd01895">
    <property type="entry name" value="EngA2"/>
    <property type="match status" value="1"/>
</dbReference>
<evidence type="ECO:0000256" key="5">
    <source>
        <dbReference type="ARBA" id="ARBA00022741"/>
    </source>
</evidence>
<feature type="binding site" evidence="8">
    <location>
        <begin position="56"/>
        <end position="60"/>
    </location>
    <ligand>
        <name>GTP</name>
        <dbReference type="ChEBI" id="CHEBI:37565"/>
        <label>1</label>
    </ligand>
</feature>
<feature type="binding site" evidence="8">
    <location>
        <begin position="300"/>
        <end position="303"/>
    </location>
    <ligand>
        <name>GTP</name>
        <dbReference type="ChEBI" id="CHEBI:37565"/>
        <label>2</label>
    </ligand>
</feature>
<feature type="region of interest" description="Disordered" evidence="11">
    <location>
        <begin position="438"/>
        <end position="471"/>
    </location>
</feature>
<evidence type="ECO:0000313" key="14">
    <source>
        <dbReference type="Proteomes" id="UP000034071"/>
    </source>
</evidence>
<dbReference type="GO" id="GO:0043022">
    <property type="term" value="F:ribosome binding"/>
    <property type="evidence" value="ECO:0007669"/>
    <property type="project" value="TreeGrafter"/>
</dbReference>
<dbReference type="InterPro" id="IPR016484">
    <property type="entry name" value="GTPase_Der"/>
</dbReference>
<feature type="binding site" evidence="8">
    <location>
        <begin position="118"/>
        <end position="121"/>
    </location>
    <ligand>
        <name>GTP</name>
        <dbReference type="ChEBI" id="CHEBI:37565"/>
        <label>1</label>
    </ligand>
</feature>
<dbReference type="Proteomes" id="UP000034071">
    <property type="component" value="Chromosome"/>
</dbReference>
<dbReference type="NCBIfam" id="TIGR03594">
    <property type="entry name" value="GTPase_EngA"/>
    <property type="match status" value="1"/>
</dbReference>
<comment type="function">
    <text evidence="8 10">GTPase that plays an essential role in the late steps of ribosome biogenesis.</text>
</comment>
<evidence type="ECO:0000256" key="11">
    <source>
        <dbReference type="SAM" id="MobiDB-lite"/>
    </source>
</evidence>
<dbReference type="PANTHER" id="PTHR43834:SF6">
    <property type="entry name" value="GTPASE DER"/>
    <property type="match status" value="1"/>
</dbReference>
<organism evidence="13 14">
    <name type="scientific">Kangiella geojedonensis</name>
    <dbReference type="NCBI Taxonomy" id="914150"/>
    <lineage>
        <taxon>Bacteria</taxon>
        <taxon>Pseudomonadati</taxon>
        <taxon>Pseudomonadota</taxon>
        <taxon>Gammaproteobacteria</taxon>
        <taxon>Kangiellales</taxon>
        <taxon>Kangiellaceae</taxon>
        <taxon>Kangiella</taxon>
    </lineage>
</organism>
<sequence length="471" mass="52754">MLPVIALVGRPNVGKSTLFNRLTKSRDALVANLPGLTRDRQYGQAKLKGQPFIVVDTGGIAGDEEGIDDLMAKQSLQAVEEADIVLFMVDARTGMTAADEYVAEQLRRQQKPVILVVNKVDGVHADAALAEYYSFGYGNILGIAAEHGRGVSTLIDQVLDCLEIVPANEDEQTIEELQARGLKLAVVGRPNVGKSTLINRFLGEERVVVFDMPGTTRDSIYIEMERRGKPYTLIDTAGVRRRGKVKETVEKFSVLKTLQAIGDANVVVMVMDAREPITDQDLSLVSHIIDAGRSMVIAINKWDGMTEEERDEVKQEIDRRLGFVDFARIHFISALHGSNVGHLWESVDEAWESALVEMSASQLTRLLEQAYDRHQPPAIKGRRIKLRYAHPGGHNPPLIVIHGKQVSKLQESYKRYLINFFRKKLNLIGTPIRLETKEGDNPFADKTNKSRELSRRQRLKKKRAIKKFGKK</sequence>
<dbReference type="AlphaFoldDB" id="A0A0F6TRS9"/>
<dbReference type="InterPro" id="IPR032859">
    <property type="entry name" value="KH_dom-like"/>
</dbReference>
<dbReference type="KEGG" id="kge:TQ33_1520"/>
<feature type="compositionally biased region" description="Basic residues" evidence="11">
    <location>
        <begin position="456"/>
        <end position="471"/>
    </location>
</feature>
<gene>
    <name evidence="8" type="primary">der</name>
    <name evidence="13" type="ORF">TQ33_1520</name>
</gene>
<dbReference type="Gene3D" id="3.40.50.300">
    <property type="entry name" value="P-loop containing nucleotide triphosphate hydrolases"/>
    <property type="match status" value="2"/>
</dbReference>
<feature type="binding site" evidence="8">
    <location>
        <begin position="188"/>
        <end position="195"/>
    </location>
    <ligand>
        <name>GTP</name>
        <dbReference type="ChEBI" id="CHEBI:37565"/>
        <label>2</label>
    </ligand>
</feature>
<dbReference type="InterPro" id="IPR015946">
    <property type="entry name" value="KH_dom-like_a/b"/>
</dbReference>
<dbReference type="Pfam" id="PF01926">
    <property type="entry name" value="MMR_HSR1"/>
    <property type="match status" value="2"/>
</dbReference>
<dbReference type="SUPFAM" id="SSF52540">
    <property type="entry name" value="P-loop containing nucleoside triphosphate hydrolases"/>
    <property type="match status" value="2"/>
</dbReference>
<keyword evidence="5 8" id="KW-0547">Nucleotide-binding</keyword>
<feature type="binding site" evidence="8">
    <location>
        <begin position="235"/>
        <end position="239"/>
    </location>
    <ligand>
        <name>GTP</name>
        <dbReference type="ChEBI" id="CHEBI:37565"/>
        <label>2</label>
    </ligand>
</feature>
<evidence type="ECO:0000256" key="6">
    <source>
        <dbReference type="ARBA" id="ARBA00023134"/>
    </source>
</evidence>
<comment type="similarity">
    <text evidence="1 8 9 10">Belongs to the TRAFAC class TrmE-Era-EngA-EngB-Septin-like GTPase superfamily. EngA (Der) GTPase family.</text>
</comment>
<keyword evidence="14" id="KW-1185">Reference proteome</keyword>
<dbReference type="InterPro" id="IPR031166">
    <property type="entry name" value="G_ENGA"/>
</dbReference>
<dbReference type="HAMAP" id="MF_00195">
    <property type="entry name" value="GTPase_Der"/>
    <property type="match status" value="1"/>
</dbReference>
<evidence type="ECO:0000256" key="3">
    <source>
        <dbReference type="ARBA" id="ARBA00022517"/>
    </source>
</evidence>
<dbReference type="GO" id="GO:0042254">
    <property type="term" value="P:ribosome biogenesis"/>
    <property type="evidence" value="ECO:0007669"/>
    <property type="project" value="UniProtKB-KW"/>
</dbReference>
<dbReference type="InterPro" id="IPR006073">
    <property type="entry name" value="GTP-bd"/>
</dbReference>
<dbReference type="Gene3D" id="3.30.300.20">
    <property type="match status" value="1"/>
</dbReference>
<accession>A0A0F6TRS9</accession>
<dbReference type="NCBIfam" id="TIGR00231">
    <property type="entry name" value="small_GTP"/>
    <property type="match status" value="2"/>
</dbReference>
<dbReference type="GO" id="GO:0005525">
    <property type="term" value="F:GTP binding"/>
    <property type="evidence" value="ECO:0007669"/>
    <property type="project" value="UniProtKB-UniRule"/>
</dbReference>
<dbReference type="RefSeq" id="WP_046561533.1">
    <property type="nucleotide sequence ID" value="NZ_CP010975.1"/>
</dbReference>
<dbReference type="CDD" id="cd01894">
    <property type="entry name" value="EngA1"/>
    <property type="match status" value="1"/>
</dbReference>
<dbReference type="InterPro" id="IPR005225">
    <property type="entry name" value="Small_GTP-bd"/>
</dbReference>